<sequence>MTGPAQTDRPMRILQIGTQFGVGGIARHVIDLTHWLRGAGHTVHFAGEPGALLDASKDDQFHALPLAGVSALGGSVPARIRNLLRCVPRLRRLIRAHPVDVIHCHESAPALVTSLAVIGTGIPVVVTYHGSEPERIRSFGRICRLGAEVVVTPSHLCAGQLHEIGRIPADRLRVVGLGVKPAPETDAEEVAALRRDLLGADGELLVLSLSRASYQKGLDILIEVAMEVARHRGDIRFVVAGAGPLLENLRAAARAKGAERHVRFIGATHRPYLHLLASDIYLLTSRWEALPISIVEAFRAGVPVIASDTGGVRELVDTDVGAVVPVGDVAACASEILRLAGDPGLRAAMAAAAFERSREDRFTPDFIHRQFEKLYRDLAAKRTG</sequence>
<organism evidence="3 4">
    <name type="scientific">Defluviimonas salinarum</name>
    <dbReference type="NCBI Taxonomy" id="2992147"/>
    <lineage>
        <taxon>Bacteria</taxon>
        <taxon>Pseudomonadati</taxon>
        <taxon>Pseudomonadota</taxon>
        <taxon>Alphaproteobacteria</taxon>
        <taxon>Rhodobacterales</taxon>
        <taxon>Paracoccaceae</taxon>
        <taxon>Albidovulum</taxon>
    </lineage>
</organism>
<dbReference type="Pfam" id="PF00534">
    <property type="entry name" value="Glycos_transf_1"/>
    <property type="match status" value="1"/>
</dbReference>
<dbReference type="InterPro" id="IPR028098">
    <property type="entry name" value="Glyco_trans_4-like_N"/>
</dbReference>
<dbReference type="Proteomes" id="UP001207582">
    <property type="component" value="Unassembled WGS sequence"/>
</dbReference>
<dbReference type="Pfam" id="PF13439">
    <property type="entry name" value="Glyco_transf_4"/>
    <property type="match status" value="1"/>
</dbReference>
<dbReference type="Gene3D" id="3.40.50.2000">
    <property type="entry name" value="Glycogen Phosphorylase B"/>
    <property type="match status" value="2"/>
</dbReference>
<dbReference type="InterPro" id="IPR050194">
    <property type="entry name" value="Glycosyltransferase_grp1"/>
</dbReference>
<dbReference type="PANTHER" id="PTHR45947:SF13">
    <property type="entry name" value="TRANSFERASE"/>
    <property type="match status" value="1"/>
</dbReference>
<dbReference type="EMBL" id="JAPDOG010000001">
    <property type="protein sequence ID" value="MCW3780083.1"/>
    <property type="molecule type" value="Genomic_DNA"/>
</dbReference>
<feature type="domain" description="Glycosyl transferase family 1" evidence="1">
    <location>
        <begin position="194"/>
        <end position="355"/>
    </location>
</feature>
<dbReference type="CDD" id="cd03801">
    <property type="entry name" value="GT4_PimA-like"/>
    <property type="match status" value="1"/>
</dbReference>
<dbReference type="PANTHER" id="PTHR45947">
    <property type="entry name" value="SULFOQUINOVOSYL TRANSFERASE SQD2"/>
    <property type="match status" value="1"/>
</dbReference>
<keyword evidence="4" id="KW-1185">Reference proteome</keyword>
<reference evidence="3 4" key="1">
    <citation type="submission" date="2022-10" db="EMBL/GenBank/DDBJ databases">
        <title>Defluviimonas sp. CAU 1641 isolated from mud.</title>
        <authorList>
            <person name="Kim W."/>
        </authorList>
    </citation>
    <scope>NUCLEOTIDE SEQUENCE [LARGE SCALE GENOMIC DNA]</scope>
    <source>
        <strain evidence="3 4">CAU 1641</strain>
    </source>
</reference>
<proteinExistence type="predicted"/>
<comment type="caution">
    <text evidence="3">The sequence shown here is derived from an EMBL/GenBank/DDBJ whole genome shotgun (WGS) entry which is preliminary data.</text>
</comment>
<dbReference type="RefSeq" id="WP_264770737.1">
    <property type="nucleotide sequence ID" value="NZ_JAPDOG010000001.1"/>
</dbReference>
<dbReference type="SUPFAM" id="SSF53756">
    <property type="entry name" value="UDP-Glycosyltransferase/glycogen phosphorylase"/>
    <property type="match status" value="1"/>
</dbReference>
<evidence type="ECO:0000259" key="2">
    <source>
        <dbReference type="Pfam" id="PF13439"/>
    </source>
</evidence>
<feature type="domain" description="Glycosyltransferase subfamily 4-like N-terminal" evidence="2">
    <location>
        <begin position="22"/>
        <end position="180"/>
    </location>
</feature>
<evidence type="ECO:0000313" key="4">
    <source>
        <dbReference type="Proteomes" id="UP001207582"/>
    </source>
</evidence>
<accession>A0ABT3IXC5</accession>
<evidence type="ECO:0000259" key="1">
    <source>
        <dbReference type="Pfam" id="PF00534"/>
    </source>
</evidence>
<protein>
    <submittedName>
        <fullName evidence="3">Glycosyltransferase family 4 protein</fullName>
    </submittedName>
</protein>
<name>A0ABT3IXC5_9RHOB</name>
<evidence type="ECO:0000313" key="3">
    <source>
        <dbReference type="EMBL" id="MCW3780083.1"/>
    </source>
</evidence>
<gene>
    <name evidence="3" type="ORF">OM960_00595</name>
</gene>
<dbReference type="InterPro" id="IPR001296">
    <property type="entry name" value="Glyco_trans_1"/>
</dbReference>